<dbReference type="InterPro" id="IPR045573">
    <property type="entry name" value="Fut8_N_cat"/>
</dbReference>
<accession>A0ABP0FVY0</accession>
<dbReference type="InterPro" id="IPR027350">
    <property type="entry name" value="GT23_dom"/>
</dbReference>
<dbReference type="InterPro" id="IPR036028">
    <property type="entry name" value="SH3-like_dom_sf"/>
</dbReference>
<keyword evidence="2 3" id="KW-0808">Transferase</keyword>
<protein>
    <recommendedName>
        <fullName evidence="4">GT23 domain-containing protein</fullName>
    </recommendedName>
</protein>
<dbReference type="PANTHER" id="PTHR13132:SF29">
    <property type="entry name" value="ALPHA-(1,6)-FUCOSYLTRANSFERASE"/>
    <property type="match status" value="1"/>
</dbReference>
<dbReference type="Gene3D" id="3.40.50.11350">
    <property type="match status" value="1"/>
</dbReference>
<reference evidence="5 6" key="1">
    <citation type="submission" date="2024-02" db="EMBL/GenBank/DDBJ databases">
        <authorList>
            <person name="Daric V."/>
            <person name="Darras S."/>
        </authorList>
    </citation>
    <scope>NUCLEOTIDE SEQUENCE [LARGE SCALE GENOMIC DNA]</scope>
</reference>
<proteinExistence type="inferred from homology"/>
<evidence type="ECO:0000313" key="5">
    <source>
        <dbReference type="EMBL" id="CAK8682857.1"/>
    </source>
</evidence>
<keyword evidence="1 3" id="KW-0328">Glycosyltransferase</keyword>
<gene>
    <name evidence="5" type="ORF">CVLEPA_LOCUS13625</name>
</gene>
<evidence type="ECO:0000256" key="2">
    <source>
        <dbReference type="ARBA" id="ARBA00022679"/>
    </source>
</evidence>
<dbReference type="PANTHER" id="PTHR13132">
    <property type="entry name" value="ALPHA- 1,6 -FUCOSYLTRANSFERASE"/>
    <property type="match status" value="1"/>
</dbReference>
<feature type="domain" description="GT23" evidence="4">
    <location>
        <begin position="102"/>
        <end position="400"/>
    </location>
</feature>
<dbReference type="CDD" id="cd11300">
    <property type="entry name" value="Fut8_like"/>
    <property type="match status" value="1"/>
</dbReference>
<dbReference type="Proteomes" id="UP001642483">
    <property type="component" value="Unassembled WGS sequence"/>
</dbReference>
<keyword evidence="6" id="KW-1185">Reference proteome</keyword>
<evidence type="ECO:0000313" key="6">
    <source>
        <dbReference type="Proteomes" id="UP001642483"/>
    </source>
</evidence>
<dbReference type="CDD" id="cd00174">
    <property type="entry name" value="SH3"/>
    <property type="match status" value="1"/>
</dbReference>
<evidence type="ECO:0000259" key="4">
    <source>
        <dbReference type="PROSITE" id="PS51659"/>
    </source>
</evidence>
<sequence length="480" mass="56428">MSPNFADQCLLRKRNLIRGAYSEALQVREFVRKYFRKDLNLTTKSALQEDYSKNYLPFSDIVRKLKFLVDDIHRESRNDLTILGDQVQERIRKLQNPSDCKTAKKLICKFPHCGFGCQLHYIGKCLLVALGTNRLMLVKYKSVHYKGFEKVFFPLTDACSMEELPKHAEEWNGELLTNYHNIPVVSLSYHKRYPHTRFKAFAIPHNLEEKIKVLHDDPNSWWIGQIMRYVFRPKPWVTDKVQQIKRKLNLTRPYVSIHVRRTDKLHREARYFNIEEYMQHIVNWYERDEEHARSYTRKVYVASDDLANVIPDARSNLICNRYPDYEFLYHAVHEDKPLKSMTQIVQDREEEAELISLVCDLMILSQSDYFVGTYSSNIGRLVTQLMHSSGDATFRSRSIDYRMFYYAGLPLTYRAVEDFSGEKEDLSFSAGEMIVLNAKKECPLYKGIGRNEAGLHGSFPMHKVEEIFTTAQYQALNDTF</sequence>
<dbReference type="Pfam" id="PF19745">
    <property type="entry name" value="FUT8_N_cat"/>
    <property type="match status" value="1"/>
</dbReference>
<comment type="caution">
    <text evidence="5">The sequence shown here is derived from an EMBL/GenBank/DDBJ whole genome shotgun (WGS) entry which is preliminary data.</text>
</comment>
<name>A0ABP0FVY0_CLALP</name>
<dbReference type="EMBL" id="CAWYQH010000096">
    <property type="protein sequence ID" value="CAK8682857.1"/>
    <property type="molecule type" value="Genomic_DNA"/>
</dbReference>
<comment type="similarity">
    <text evidence="3">Belongs to the glycosyltransferase 23 family.</text>
</comment>
<feature type="region of interest" description="Important for donor substrate binding" evidence="3">
    <location>
        <begin position="260"/>
        <end position="261"/>
    </location>
</feature>
<dbReference type="SUPFAM" id="SSF50044">
    <property type="entry name" value="SH3-domain"/>
    <property type="match status" value="1"/>
</dbReference>
<evidence type="ECO:0000256" key="3">
    <source>
        <dbReference type="PROSITE-ProRule" id="PRU00992"/>
    </source>
</evidence>
<dbReference type="PROSITE" id="PS51659">
    <property type="entry name" value="GT23"/>
    <property type="match status" value="1"/>
</dbReference>
<organism evidence="5 6">
    <name type="scientific">Clavelina lepadiformis</name>
    <name type="common">Light-bulb sea squirt</name>
    <name type="synonym">Ascidia lepadiformis</name>
    <dbReference type="NCBI Taxonomy" id="159417"/>
    <lineage>
        <taxon>Eukaryota</taxon>
        <taxon>Metazoa</taxon>
        <taxon>Chordata</taxon>
        <taxon>Tunicata</taxon>
        <taxon>Ascidiacea</taxon>
        <taxon>Aplousobranchia</taxon>
        <taxon>Clavelinidae</taxon>
        <taxon>Clavelina</taxon>
    </lineage>
</organism>
<evidence type="ECO:0000256" key="1">
    <source>
        <dbReference type="ARBA" id="ARBA00022676"/>
    </source>
</evidence>